<name>A0A7S2EB89_9STRA</name>
<dbReference type="AlphaFoldDB" id="A0A7S2EB89"/>
<dbReference type="EMBL" id="HBGN01014265">
    <property type="protein sequence ID" value="CAD9326383.1"/>
    <property type="molecule type" value="Transcribed_RNA"/>
</dbReference>
<feature type="region of interest" description="Disordered" evidence="1">
    <location>
        <begin position="105"/>
        <end position="128"/>
    </location>
</feature>
<organism evidence="2">
    <name type="scientific">Ditylum brightwellii</name>
    <dbReference type="NCBI Taxonomy" id="49249"/>
    <lineage>
        <taxon>Eukaryota</taxon>
        <taxon>Sar</taxon>
        <taxon>Stramenopiles</taxon>
        <taxon>Ochrophyta</taxon>
        <taxon>Bacillariophyta</taxon>
        <taxon>Mediophyceae</taxon>
        <taxon>Lithodesmiophycidae</taxon>
        <taxon>Lithodesmiales</taxon>
        <taxon>Lithodesmiaceae</taxon>
        <taxon>Ditylum</taxon>
    </lineage>
</organism>
<accession>A0A7S2EB89</accession>
<proteinExistence type="predicted"/>
<reference evidence="2" key="1">
    <citation type="submission" date="2021-01" db="EMBL/GenBank/DDBJ databases">
        <authorList>
            <person name="Corre E."/>
            <person name="Pelletier E."/>
            <person name="Niang G."/>
            <person name="Scheremetjew M."/>
            <person name="Finn R."/>
            <person name="Kale V."/>
            <person name="Holt S."/>
            <person name="Cochrane G."/>
            <person name="Meng A."/>
            <person name="Brown T."/>
            <person name="Cohen L."/>
        </authorList>
    </citation>
    <scope>NUCLEOTIDE SEQUENCE</scope>
    <source>
        <strain evidence="2">Pop2</strain>
    </source>
</reference>
<gene>
    <name evidence="2" type="ORF">DBRI1063_LOCUS9119</name>
</gene>
<sequence>MNCLSKMFGVFRSKNRKNDSLNKEAQGVDDEFDELGGMSICDNSAFSSVNYAISPSAPYANQWLQQQVKEINRQQKHNRHSNNNNITILSNDDDDIFDMLAKTNNEHDDSSLPASEVQAARDDGSISSLDTTNDFYTELLMKRTKNSLGPDRDESQEAEDSLFSSSSCDVASMLASTHGSVAIAAHAAATVPSAPAAKSINTPRDEDYESVDSRQDEFTLGESVEMGEELTFHTENSSLGLERAVVNTSGEQRCLDSPQREELAENPICRVQTAERGNSSRENIFKIGASTVSTDGNDDKYHPNGLCQVPTVSSSDTDDDMIERGSNDQFQLGTC</sequence>
<feature type="region of interest" description="Disordered" evidence="1">
    <location>
        <begin position="192"/>
        <end position="213"/>
    </location>
</feature>
<protein>
    <submittedName>
        <fullName evidence="2">Uncharacterized protein</fullName>
    </submittedName>
</protein>
<evidence type="ECO:0000256" key="1">
    <source>
        <dbReference type="SAM" id="MobiDB-lite"/>
    </source>
</evidence>
<evidence type="ECO:0000313" key="2">
    <source>
        <dbReference type="EMBL" id="CAD9326383.1"/>
    </source>
</evidence>
<feature type="region of interest" description="Disordered" evidence="1">
    <location>
        <begin position="292"/>
        <end position="335"/>
    </location>
</feature>